<gene>
    <name evidence="6" type="ORF">PPL_08630</name>
</gene>
<protein>
    <submittedName>
        <fullName evidence="6">RNA-binding region RNP-1 domain-containing protein</fullName>
    </submittedName>
</protein>
<reference evidence="6 7" key="1">
    <citation type="journal article" date="2011" name="Genome Res.">
        <title>Phylogeny-wide analysis of social amoeba genomes highlights ancient origins for complex intercellular communication.</title>
        <authorList>
            <person name="Heidel A.J."/>
            <person name="Lawal H.M."/>
            <person name="Felder M."/>
            <person name="Schilde C."/>
            <person name="Helps N.R."/>
            <person name="Tunggal B."/>
            <person name="Rivero F."/>
            <person name="John U."/>
            <person name="Schleicher M."/>
            <person name="Eichinger L."/>
            <person name="Platzer M."/>
            <person name="Noegel A.A."/>
            <person name="Schaap P."/>
            <person name="Gloeckner G."/>
        </authorList>
    </citation>
    <scope>NUCLEOTIDE SEQUENCE [LARGE SCALE GENOMIC DNA]</scope>
    <source>
        <strain evidence="7">ATCC 26659 / Pp 5 / PN500</strain>
    </source>
</reference>
<dbReference type="RefSeq" id="XP_020430113.1">
    <property type="nucleotide sequence ID" value="XM_020579438.1"/>
</dbReference>
<dbReference type="Gene3D" id="3.30.70.330">
    <property type="match status" value="3"/>
</dbReference>
<feature type="compositionally biased region" description="Low complexity" evidence="4">
    <location>
        <begin position="71"/>
        <end position="134"/>
    </location>
</feature>
<dbReference type="InterPro" id="IPR035979">
    <property type="entry name" value="RBD_domain_sf"/>
</dbReference>
<dbReference type="FunCoup" id="D3BJA5">
    <property type="interactions" value="57"/>
</dbReference>
<dbReference type="GeneID" id="31364109"/>
<feature type="compositionally biased region" description="Basic and acidic residues" evidence="4">
    <location>
        <begin position="21"/>
        <end position="45"/>
    </location>
</feature>
<dbReference type="SMART" id="SM00360">
    <property type="entry name" value="RRM"/>
    <property type="match status" value="3"/>
</dbReference>
<dbReference type="Pfam" id="PF00076">
    <property type="entry name" value="RRM_1"/>
    <property type="match status" value="3"/>
</dbReference>
<organism evidence="6 7">
    <name type="scientific">Heterostelium pallidum (strain ATCC 26659 / Pp 5 / PN500)</name>
    <name type="common">Cellular slime mold</name>
    <name type="synonym">Polysphondylium pallidum</name>
    <dbReference type="NCBI Taxonomy" id="670386"/>
    <lineage>
        <taxon>Eukaryota</taxon>
        <taxon>Amoebozoa</taxon>
        <taxon>Evosea</taxon>
        <taxon>Eumycetozoa</taxon>
        <taxon>Dictyostelia</taxon>
        <taxon>Acytosteliales</taxon>
        <taxon>Acytosteliaceae</taxon>
        <taxon>Heterostelium</taxon>
    </lineage>
</organism>
<evidence type="ECO:0000259" key="5">
    <source>
        <dbReference type="PROSITE" id="PS50102"/>
    </source>
</evidence>
<accession>D3BJA5</accession>
<keyword evidence="2 3" id="KW-0694">RNA-binding</keyword>
<feature type="compositionally biased region" description="Basic and acidic residues" evidence="4">
    <location>
        <begin position="52"/>
        <end position="67"/>
    </location>
</feature>
<dbReference type="Proteomes" id="UP000001396">
    <property type="component" value="Unassembled WGS sequence"/>
</dbReference>
<dbReference type="PRINTS" id="PR00961">
    <property type="entry name" value="HUDSXLRNA"/>
</dbReference>
<dbReference type="STRING" id="670386.D3BJA5"/>
<dbReference type="InParanoid" id="D3BJA5"/>
<evidence type="ECO:0000256" key="1">
    <source>
        <dbReference type="ARBA" id="ARBA00022737"/>
    </source>
</evidence>
<dbReference type="SUPFAM" id="SSF54928">
    <property type="entry name" value="RNA-binding domain, RBD"/>
    <property type="match status" value="2"/>
</dbReference>
<evidence type="ECO:0000256" key="2">
    <source>
        <dbReference type="ARBA" id="ARBA00022884"/>
    </source>
</evidence>
<dbReference type="GO" id="GO:0003729">
    <property type="term" value="F:mRNA binding"/>
    <property type="evidence" value="ECO:0007669"/>
    <property type="project" value="UniProtKB-ARBA"/>
</dbReference>
<dbReference type="GO" id="GO:0010629">
    <property type="term" value="P:negative regulation of gene expression"/>
    <property type="evidence" value="ECO:0007669"/>
    <property type="project" value="UniProtKB-ARBA"/>
</dbReference>
<evidence type="ECO:0000256" key="3">
    <source>
        <dbReference type="PROSITE-ProRule" id="PRU00176"/>
    </source>
</evidence>
<dbReference type="GO" id="GO:0009967">
    <property type="term" value="P:positive regulation of signal transduction"/>
    <property type="evidence" value="ECO:0007669"/>
    <property type="project" value="UniProtKB-ARBA"/>
</dbReference>
<evidence type="ECO:0000313" key="6">
    <source>
        <dbReference type="EMBL" id="EFA77985.1"/>
    </source>
</evidence>
<evidence type="ECO:0000256" key="4">
    <source>
        <dbReference type="SAM" id="MobiDB-lite"/>
    </source>
</evidence>
<dbReference type="PROSITE" id="PS50102">
    <property type="entry name" value="RRM"/>
    <property type="match status" value="3"/>
</dbReference>
<feature type="domain" description="RRM" evidence="5">
    <location>
        <begin position="138"/>
        <end position="216"/>
    </location>
</feature>
<comment type="caution">
    <text evidence="6">The sequence shown here is derived from an EMBL/GenBank/DDBJ whole genome shotgun (WGS) entry which is preliminary data.</text>
</comment>
<keyword evidence="1" id="KW-0677">Repeat</keyword>
<proteinExistence type="predicted"/>
<dbReference type="OMA" id="GSEWCIF"/>
<feature type="domain" description="RRM" evidence="5">
    <location>
        <begin position="370"/>
        <end position="447"/>
    </location>
</feature>
<feature type="domain" description="RRM" evidence="5">
    <location>
        <begin position="236"/>
        <end position="316"/>
    </location>
</feature>
<evidence type="ECO:0000313" key="7">
    <source>
        <dbReference type="Proteomes" id="UP000001396"/>
    </source>
</evidence>
<dbReference type="GO" id="GO:1990904">
    <property type="term" value="C:ribonucleoprotein complex"/>
    <property type="evidence" value="ECO:0007669"/>
    <property type="project" value="InterPro"/>
</dbReference>
<dbReference type="InterPro" id="IPR002343">
    <property type="entry name" value="Hud_Sxl_RNA"/>
</dbReference>
<dbReference type="AlphaFoldDB" id="D3BJA5"/>
<dbReference type="FunFam" id="3.30.70.330:FF:000383">
    <property type="entry name" value="Sex lethal, isoform D"/>
    <property type="match status" value="2"/>
</dbReference>
<feature type="compositionally biased region" description="Low complexity" evidence="4">
    <location>
        <begin position="1"/>
        <end position="18"/>
    </location>
</feature>
<dbReference type="PANTHER" id="PTHR10352">
    <property type="entry name" value="EUKARYOTIC TRANSLATION INITIATION FACTOR 3 SUBUNIT G"/>
    <property type="match status" value="1"/>
</dbReference>
<feature type="region of interest" description="Disordered" evidence="4">
    <location>
        <begin position="1"/>
        <end position="134"/>
    </location>
</feature>
<keyword evidence="7" id="KW-1185">Reference proteome</keyword>
<dbReference type="InterPro" id="IPR012677">
    <property type="entry name" value="Nucleotide-bd_a/b_plait_sf"/>
</dbReference>
<name>D3BJA5_HETP5</name>
<dbReference type="EMBL" id="ADBJ01000038">
    <property type="protein sequence ID" value="EFA77985.1"/>
    <property type="molecule type" value="Genomic_DNA"/>
</dbReference>
<sequence>MESSKSPSYSPKSPISSPGKIDNDYNDDSHHSDSDNRKDRNRDSSSNDNDIDNEHIDGDDYESRQILETHSSLNDESNGNNNNNNNNNNSSSNNNTLSSSSSSTNNESILSTSTTTTLSQQSNNNNNNNINNGGSEQGNLFVNFLPSTVTTEDLRSMFSAFGAIESCRVMIDLVTGQSRGFGFVKFKDNNNANNAIKAMNGAKIEKKTLLVRHANVENSVTTGGVAPHVDDAKATNNLYIKGLPLSFTQEQLNEFFSAYGTILESKLLLDITTNTSRGQALVRFAEISSATKSIKALTNYKFPGADKVVIVRYADNEEEKVHKRMKTQHKTRSNLRFSPYPSPTTTPLYPAPTAFYQMSPVIGGLGMDPTNLYIYNLPADADDALLYRLFSPSGAIASVKVVKDPITQACKGFGFVRMVNLQDAINAINSVNGVTVEGKVLQVSFKK</sequence>
<dbReference type="InterPro" id="IPR000504">
    <property type="entry name" value="RRM_dom"/>
</dbReference>
<dbReference type="GO" id="GO:0005737">
    <property type="term" value="C:cytoplasm"/>
    <property type="evidence" value="ECO:0007669"/>
    <property type="project" value="UniProtKB-ARBA"/>
</dbReference>